<proteinExistence type="predicted"/>
<keyword evidence="2" id="KW-1185">Reference proteome</keyword>
<dbReference type="Proteomes" id="UP000199492">
    <property type="component" value="Unassembled WGS sequence"/>
</dbReference>
<accession>A0A1G8FHI6</accession>
<evidence type="ECO:0000313" key="1">
    <source>
        <dbReference type="EMBL" id="SDH81565.1"/>
    </source>
</evidence>
<evidence type="ECO:0000313" key="2">
    <source>
        <dbReference type="Proteomes" id="UP000199492"/>
    </source>
</evidence>
<protein>
    <submittedName>
        <fullName evidence="1">Uncharacterized protein</fullName>
    </submittedName>
</protein>
<sequence length="121" mass="14253">MTYIKHLISFLLIFGLTVNECSLYSQVKSSNYHQVSYINTRKEFSPKYSELYVYGKQLPSEKLFVALLTFLNLKDFYSAKITRILNFQIERYQAISSIIAQHVFLHKKFVSSNQYTNLYIA</sequence>
<organism evidence="1 2">
    <name type="scientific">Winogradskyella thalassocola</name>
    <dbReference type="NCBI Taxonomy" id="262004"/>
    <lineage>
        <taxon>Bacteria</taxon>
        <taxon>Pseudomonadati</taxon>
        <taxon>Bacteroidota</taxon>
        <taxon>Flavobacteriia</taxon>
        <taxon>Flavobacteriales</taxon>
        <taxon>Flavobacteriaceae</taxon>
        <taxon>Winogradskyella</taxon>
    </lineage>
</organism>
<gene>
    <name evidence="1" type="ORF">SAMN04489796_104255</name>
</gene>
<dbReference type="AlphaFoldDB" id="A0A1G8FHI6"/>
<dbReference type="EMBL" id="FNCZ01000004">
    <property type="protein sequence ID" value="SDH81565.1"/>
    <property type="molecule type" value="Genomic_DNA"/>
</dbReference>
<name>A0A1G8FHI6_9FLAO</name>
<reference evidence="2" key="1">
    <citation type="submission" date="2016-10" db="EMBL/GenBank/DDBJ databases">
        <authorList>
            <person name="Varghese N."/>
            <person name="Submissions S."/>
        </authorList>
    </citation>
    <scope>NUCLEOTIDE SEQUENCE [LARGE SCALE GENOMIC DNA]</scope>
    <source>
        <strain evidence="2">DSM 15363</strain>
    </source>
</reference>